<dbReference type="PROSITE" id="PS00108">
    <property type="entry name" value="PROTEIN_KINASE_ST"/>
    <property type="match status" value="1"/>
</dbReference>
<dbReference type="InterPro" id="IPR000719">
    <property type="entry name" value="Prot_kinase_dom"/>
</dbReference>
<reference evidence="8" key="1">
    <citation type="journal article" date="2019" name="Int. J. Syst. Evol. Microbiol.">
        <title>The Global Catalogue of Microorganisms (GCM) 10K type strain sequencing project: providing services to taxonomists for standard genome sequencing and annotation.</title>
        <authorList>
            <consortium name="The Broad Institute Genomics Platform"/>
            <consortium name="The Broad Institute Genome Sequencing Center for Infectious Disease"/>
            <person name="Wu L."/>
            <person name="Ma J."/>
        </authorList>
    </citation>
    <scope>NUCLEOTIDE SEQUENCE [LARGE SCALE GENOMIC DNA]</scope>
    <source>
        <strain evidence="8">TBRC 1276</strain>
    </source>
</reference>
<keyword evidence="4" id="KW-0067">ATP-binding</keyword>
<gene>
    <name evidence="7" type="ORF">ACFOY2_01615</name>
</gene>
<keyword evidence="3 7" id="KW-0418">Kinase</keyword>
<keyword evidence="2" id="KW-0547">Nucleotide-binding</keyword>
<organism evidence="7 8">
    <name type="scientific">Nonomuraea purpurea</name>
    <dbReference type="NCBI Taxonomy" id="1849276"/>
    <lineage>
        <taxon>Bacteria</taxon>
        <taxon>Bacillati</taxon>
        <taxon>Actinomycetota</taxon>
        <taxon>Actinomycetes</taxon>
        <taxon>Streptosporangiales</taxon>
        <taxon>Streptosporangiaceae</taxon>
        <taxon>Nonomuraea</taxon>
    </lineage>
</organism>
<dbReference type="InterPro" id="IPR011009">
    <property type="entry name" value="Kinase-like_dom_sf"/>
</dbReference>
<name>A0ABV8FVZ0_9ACTN</name>
<dbReference type="GO" id="GO:0016301">
    <property type="term" value="F:kinase activity"/>
    <property type="evidence" value="ECO:0007669"/>
    <property type="project" value="UniProtKB-KW"/>
</dbReference>
<dbReference type="PANTHER" id="PTHR43289:SF34">
    <property type="entry name" value="SERINE_THREONINE-PROTEIN KINASE YBDM-RELATED"/>
    <property type="match status" value="1"/>
</dbReference>
<evidence type="ECO:0000256" key="4">
    <source>
        <dbReference type="ARBA" id="ARBA00022840"/>
    </source>
</evidence>
<dbReference type="InterPro" id="IPR008271">
    <property type="entry name" value="Ser/Thr_kinase_AS"/>
</dbReference>
<comment type="caution">
    <text evidence="7">The sequence shown here is derived from an EMBL/GenBank/DDBJ whole genome shotgun (WGS) entry which is preliminary data.</text>
</comment>
<evidence type="ECO:0000259" key="6">
    <source>
        <dbReference type="PROSITE" id="PS50011"/>
    </source>
</evidence>
<accession>A0ABV8FVZ0</accession>
<evidence type="ECO:0000256" key="3">
    <source>
        <dbReference type="ARBA" id="ARBA00022777"/>
    </source>
</evidence>
<keyword evidence="1" id="KW-0808">Transferase</keyword>
<dbReference type="PANTHER" id="PTHR43289">
    <property type="entry name" value="MITOGEN-ACTIVATED PROTEIN KINASE KINASE KINASE 20-RELATED"/>
    <property type="match status" value="1"/>
</dbReference>
<evidence type="ECO:0000313" key="8">
    <source>
        <dbReference type="Proteomes" id="UP001595851"/>
    </source>
</evidence>
<dbReference type="PROSITE" id="PS50011">
    <property type="entry name" value="PROTEIN_KINASE_DOM"/>
    <property type="match status" value="1"/>
</dbReference>
<dbReference type="EMBL" id="JBHSBI010000001">
    <property type="protein sequence ID" value="MFC4005901.1"/>
    <property type="molecule type" value="Genomic_DNA"/>
</dbReference>
<dbReference type="Proteomes" id="UP001595851">
    <property type="component" value="Unassembled WGS sequence"/>
</dbReference>
<protein>
    <submittedName>
        <fullName evidence="7">Protein kinase</fullName>
    </submittedName>
</protein>
<dbReference type="SUPFAM" id="SSF56112">
    <property type="entry name" value="Protein kinase-like (PK-like)"/>
    <property type="match status" value="1"/>
</dbReference>
<evidence type="ECO:0000256" key="1">
    <source>
        <dbReference type="ARBA" id="ARBA00022679"/>
    </source>
</evidence>
<feature type="region of interest" description="Disordered" evidence="5">
    <location>
        <begin position="63"/>
        <end position="122"/>
    </location>
</feature>
<evidence type="ECO:0000313" key="7">
    <source>
        <dbReference type="EMBL" id="MFC4005901.1"/>
    </source>
</evidence>
<dbReference type="Pfam" id="PF00069">
    <property type="entry name" value="Pkinase"/>
    <property type="match status" value="1"/>
</dbReference>
<sequence length="137" mass="14681">MVRLHGSRRRRAGAAVAVAAATAAIHRAGVVHRDLKPGNVILGGEEPVVIDFGISRAFDHTVTQSGAFGTPGYMAPEQVSGEQEAGPADRAQRQPRPDGPHLEPRRLNPAGRPRPGRPRRPVRWACAASLLPVPRPF</sequence>
<feature type="domain" description="Protein kinase" evidence="6">
    <location>
        <begin position="1"/>
        <end position="137"/>
    </location>
</feature>
<feature type="compositionally biased region" description="Basic and acidic residues" evidence="5">
    <location>
        <begin position="90"/>
        <end position="106"/>
    </location>
</feature>
<dbReference type="RefSeq" id="WP_379526068.1">
    <property type="nucleotide sequence ID" value="NZ_JBHSBI010000001.1"/>
</dbReference>
<dbReference type="Gene3D" id="1.10.510.10">
    <property type="entry name" value="Transferase(Phosphotransferase) domain 1"/>
    <property type="match status" value="1"/>
</dbReference>
<proteinExistence type="predicted"/>
<evidence type="ECO:0000256" key="2">
    <source>
        <dbReference type="ARBA" id="ARBA00022741"/>
    </source>
</evidence>
<keyword evidence="8" id="KW-1185">Reference proteome</keyword>
<evidence type="ECO:0000256" key="5">
    <source>
        <dbReference type="SAM" id="MobiDB-lite"/>
    </source>
</evidence>